<dbReference type="EMBL" id="JACHHF010000003">
    <property type="protein sequence ID" value="MBB5175848.1"/>
    <property type="molecule type" value="Genomic_DNA"/>
</dbReference>
<dbReference type="Gene3D" id="3.30.70.1950">
    <property type="match status" value="1"/>
</dbReference>
<evidence type="ECO:0000256" key="1">
    <source>
        <dbReference type="ARBA" id="ARBA00005397"/>
    </source>
</evidence>
<dbReference type="Pfam" id="PF05389">
    <property type="entry name" value="MecA"/>
    <property type="match status" value="1"/>
</dbReference>
<gene>
    <name evidence="2" type="primary">mecA</name>
    <name evidence="3" type="ORF">HNQ45_000723</name>
</gene>
<dbReference type="PANTHER" id="PTHR39161">
    <property type="entry name" value="ADAPTER PROTEIN MECA"/>
    <property type="match status" value="1"/>
</dbReference>
<reference evidence="3 4" key="1">
    <citation type="submission" date="2020-08" db="EMBL/GenBank/DDBJ databases">
        <title>Genomic Encyclopedia of Type Strains, Phase IV (KMG-IV): sequencing the most valuable type-strain genomes for metagenomic binning, comparative biology and taxonomic classification.</title>
        <authorList>
            <person name="Goeker M."/>
        </authorList>
    </citation>
    <scope>NUCLEOTIDE SEQUENCE [LARGE SCALE GENOMIC DNA]</scope>
    <source>
        <strain evidence="3 4">DSM 19163</strain>
    </source>
</reference>
<dbReference type="InterPro" id="IPR038471">
    <property type="entry name" value="MecA_C_sf"/>
</dbReference>
<dbReference type="GO" id="GO:0030674">
    <property type="term" value="F:protein-macromolecule adaptor activity"/>
    <property type="evidence" value="ECO:0007669"/>
    <property type="project" value="UniProtKB-UniRule"/>
</dbReference>
<comment type="function">
    <text evidence="2">Enables the recognition and targeting of unfolded and aggregated proteins to the ClpC protease or to other proteins involved in proteolysis.</text>
</comment>
<dbReference type="HAMAP" id="MF_01124">
    <property type="entry name" value="MecA"/>
    <property type="match status" value="1"/>
</dbReference>
<evidence type="ECO:0000313" key="4">
    <source>
        <dbReference type="Proteomes" id="UP000579136"/>
    </source>
</evidence>
<proteinExistence type="inferred from homology"/>
<comment type="similarity">
    <text evidence="1 2">Belongs to the MecA family.</text>
</comment>
<sequence>MRFERIDDETLKFYISYDDIENRGFTREELWMDRKRGEEFFWKLMSEVNDEHTKEFMKDGPLWIQVHAFDKGLEVVVSKSQADNRYGLNRPENMKDTELEELIEETFKDDDLDLNDKDEEEQLLEDLYGEEDSKELDRIKEMIQEENKRDYTKPFIAKFDDIDSLIEYSYGKEEDESLYDDLLLSYNDSFYYLVFFTRQGKSQSERIKLNLLEYGERTDKTEAVLMEYGNTIMAYNVRRQLRRNFEASK</sequence>
<protein>
    <recommendedName>
        <fullName evidence="2">Adapter protein MecA</fullName>
    </recommendedName>
</protein>
<dbReference type="PIRSF" id="PIRSF029008">
    <property type="entry name" value="MecA"/>
    <property type="match status" value="1"/>
</dbReference>
<evidence type="ECO:0000256" key="2">
    <source>
        <dbReference type="HAMAP-Rule" id="MF_01124"/>
    </source>
</evidence>
<dbReference type="RefSeq" id="WP_183673514.1">
    <property type="nucleotide sequence ID" value="NZ_CBCRYX010000002.1"/>
</dbReference>
<dbReference type="InterPro" id="IPR008681">
    <property type="entry name" value="Neg-reg_MecA"/>
</dbReference>
<dbReference type="AlphaFoldDB" id="A0A9Q2CZ43"/>
<organism evidence="3 4">
    <name type="scientific">Nosocomiicoccus ampullae</name>
    <dbReference type="NCBI Taxonomy" id="489910"/>
    <lineage>
        <taxon>Bacteria</taxon>
        <taxon>Bacillati</taxon>
        <taxon>Bacillota</taxon>
        <taxon>Bacilli</taxon>
        <taxon>Bacillales</taxon>
        <taxon>Staphylococcaceae</taxon>
        <taxon>Nosocomiicoccus</taxon>
    </lineage>
</organism>
<dbReference type="PANTHER" id="PTHR39161:SF1">
    <property type="entry name" value="ADAPTER PROTEIN MECA 1"/>
    <property type="match status" value="1"/>
</dbReference>
<name>A0A9Q2CZ43_9STAP</name>
<dbReference type="Proteomes" id="UP000579136">
    <property type="component" value="Unassembled WGS sequence"/>
</dbReference>
<evidence type="ECO:0000313" key="3">
    <source>
        <dbReference type="EMBL" id="MBB5175848.1"/>
    </source>
</evidence>
<comment type="subunit">
    <text evidence="2">Homodimer.</text>
</comment>
<accession>A0A9Q2CZ43</accession>
<comment type="domain">
    <text evidence="2">The N-terminal domain probably binds unfolded/aggregated proteins; the C-terminal domain interacts with ClpC.</text>
</comment>
<comment type="caution">
    <text evidence="3">The sequence shown here is derived from an EMBL/GenBank/DDBJ whole genome shotgun (WGS) entry which is preliminary data.</text>
</comment>
<keyword evidence="4" id="KW-1185">Reference proteome</keyword>